<accession>A0A4Z2G0B5</accession>
<gene>
    <name evidence="2" type="ORF">EYF80_043472</name>
</gene>
<comment type="caution">
    <text evidence="2">The sequence shown here is derived from an EMBL/GenBank/DDBJ whole genome shotgun (WGS) entry which is preliminary data.</text>
</comment>
<protein>
    <submittedName>
        <fullName evidence="2">Uncharacterized protein</fullName>
    </submittedName>
</protein>
<sequence>MQAGSPVQQAPIRVLVLNIRVTAYNPDMKSSEEGEFSLISTQITLSEQTNPYNTPKRRSEADQRSTRRPWTSVNPYRFAGTSPSHSCDVQRRSESISRPGDKEAESATPLASSLPLLHKHNKEIRTWRYWVRVQRAPTSGPLDAARLPGSTYHALASPALSLTYEEQKY</sequence>
<evidence type="ECO:0000313" key="2">
    <source>
        <dbReference type="EMBL" id="TNN46323.1"/>
    </source>
</evidence>
<dbReference type="Proteomes" id="UP000314294">
    <property type="component" value="Unassembled WGS sequence"/>
</dbReference>
<reference evidence="2 3" key="1">
    <citation type="submission" date="2019-03" db="EMBL/GenBank/DDBJ databases">
        <title>First draft genome of Liparis tanakae, snailfish: a comprehensive survey of snailfish specific genes.</title>
        <authorList>
            <person name="Kim W."/>
            <person name="Song I."/>
            <person name="Jeong J.-H."/>
            <person name="Kim D."/>
            <person name="Kim S."/>
            <person name="Ryu S."/>
            <person name="Song J.Y."/>
            <person name="Lee S.K."/>
        </authorList>
    </citation>
    <scope>NUCLEOTIDE SEQUENCE [LARGE SCALE GENOMIC DNA]</scope>
    <source>
        <tissue evidence="2">Muscle</tissue>
    </source>
</reference>
<name>A0A4Z2G0B5_9TELE</name>
<feature type="region of interest" description="Disordered" evidence="1">
    <location>
        <begin position="47"/>
        <end position="111"/>
    </location>
</feature>
<dbReference type="EMBL" id="SRLO01000795">
    <property type="protein sequence ID" value="TNN46323.1"/>
    <property type="molecule type" value="Genomic_DNA"/>
</dbReference>
<organism evidence="2 3">
    <name type="scientific">Liparis tanakae</name>
    <name type="common">Tanaka's snailfish</name>
    <dbReference type="NCBI Taxonomy" id="230148"/>
    <lineage>
        <taxon>Eukaryota</taxon>
        <taxon>Metazoa</taxon>
        <taxon>Chordata</taxon>
        <taxon>Craniata</taxon>
        <taxon>Vertebrata</taxon>
        <taxon>Euteleostomi</taxon>
        <taxon>Actinopterygii</taxon>
        <taxon>Neopterygii</taxon>
        <taxon>Teleostei</taxon>
        <taxon>Neoteleostei</taxon>
        <taxon>Acanthomorphata</taxon>
        <taxon>Eupercaria</taxon>
        <taxon>Perciformes</taxon>
        <taxon>Cottioidei</taxon>
        <taxon>Cottales</taxon>
        <taxon>Liparidae</taxon>
        <taxon>Liparis</taxon>
    </lineage>
</organism>
<evidence type="ECO:0000256" key="1">
    <source>
        <dbReference type="SAM" id="MobiDB-lite"/>
    </source>
</evidence>
<proteinExistence type="predicted"/>
<feature type="compositionally biased region" description="Basic and acidic residues" evidence="1">
    <location>
        <begin position="88"/>
        <end position="105"/>
    </location>
</feature>
<evidence type="ECO:0000313" key="3">
    <source>
        <dbReference type="Proteomes" id="UP000314294"/>
    </source>
</evidence>
<keyword evidence="3" id="KW-1185">Reference proteome</keyword>
<dbReference type="AlphaFoldDB" id="A0A4Z2G0B5"/>